<dbReference type="Proteomes" id="UP000325576">
    <property type="component" value="Unassembled WGS sequence"/>
</dbReference>
<evidence type="ECO:0000313" key="1">
    <source>
        <dbReference type="EMBL" id="KAB2583971.1"/>
    </source>
</evidence>
<protein>
    <submittedName>
        <fullName evidence="1">SAM-dependent methyltransferase</fullName>
    </submittedName>
</protein>
<sequence length="59" mass="6752">MFVDRATQWLKLLPVTKPAVTRIFGRRATLKRSFGLLSDFRHEQSAPDIFYGALARDSV</sequence>
<gene>
    <name evidence="1" type="ORF">BS297_17950</name>
</gene>
<feature type="non-terminal residue" evidence="1">
    <location>
        <position position="59"/>
    </location>
</feature>
<dbReference type="AlphaFoldDB" id="A0A5N5E2K2"/>
<reference evidence="1 2" key="1">
    <citation type="journal article" date="2017" name="Poromechanics V (2013)">
        <title>Genomic Characterization of the Arsenic-Tolerant Actinobacterium, &lt;i&gt;Rhodococcus erythropolis&lt;/i&gt; S43.</title>
        <authorList>
            <person name="Retamal-Morales G."/>
            <person name="Mehnert M."/>
            <person name="Schwabe R."/>
            <person name="Tischler D."/>
            <person name="Schloemann M."/>
            <person name="Levican G.J."/>
        </authorList>
    </citation>
    <scope>NUCLEOTIDE SEQUENCE [LARGE SCALE GENOMIC DNA]</scope>
    <source>
        <strain evidence="1 2">S43</strain>
    </source>
</reference>
<comment type="caution">
    <text evidence="1">The sequence shown here is derived from an EMBL/GenBank/DDBJ whole genome shotgun (WGS) entry which is preliminary data.</text>
</comment>
<keyword evidence="1" id="KW-0808">Transferase</keyword>
<name>A0A5N5E2K2_RHOER</name>
<keyword evidence="1" id="KW-0489">Methyltransferase</keyword>
<evidence type="ECO:0000313" key="2">
    <source>
        <dbReference type="Proteomes" id="UP000325576"/>
    </source>
</evidence>
<dbReference type="GO" id="GO:0008168">
    <property type="term" value="F:methyltransferase activity"/>
    <property type="evidence" value="ECO:0007669"/>
    <property type="project" value="UniProtKB-KW"/>
</dbReference>
<dbReference type="EMBL" id="MRBO01000483">
    <property type="protein sequence ID" value="KAB2583971.1"/>
    <property type="molecule type" value="Genomic_DNA"/>
</dbReference>
<proteinExistence type="predicted"/>
<accession>A0A5N5E2K2</accession>
<dbReference type="GO" id="GO:0032259">
    <property type="term" value="P:methylation"/>
    <property type="evidence" value="ECO:0007669"/>
    <property type="project" value="UniProtKB-KW"/>
</dbReference>
<organism evidence="1 2">
    <name type="scientific">Rhodococcus erythropolis</name>
    <name type="common">Arthrobacter picolinophilus</name>
    <dbReference type="NCBI Taxonomy" id="1833"/>
    <lineage>
        <taxon>Bacteria</taxon>
        <taxon>Bacillati</taxon>
        <taxon>Actinomycetota</taxon>
        <taxon>Actinomycetes</taxon>
        <taxon>Mycobacteriales</taxon>
        <taxon>Nocardiaceae</taxon>
        <taxon>Rhodococcus</taxon>
        <taxon>Rhodococcus erythropolis group</taxon>
    </lineage>
</organism>